<feature type="transmembrane region" description="Helical" evidence="1">
    <location>
        <begin position="82"/>
        <end position="110"/>
    </location>
</feature>
<sequence>MSVIRQYKGIVMTMRLIRYSGRDVLRRQSRIMNIYKSESSLPPGDLSEMFTVPRAQTNTSSMFKNPQSSQFDRGLYLTFVRIIIQIFCFIFIFVLVIITIIITVIVVFLYY</sequence>
<name>A0A0N4UUS0_ENTVE</name>
<proteinExistence type="predicted"/>
<dbReference type="STRING" id="51028.A0A0N4UUS0"/>
<protein>
    <submittedName>
        <fullName evidence="4">Neur_chan_memb domain-containing protein</fullName>
    </submittedName>
</protein>
<reference evidence="4" key="1">
    <citation type="submission" date="2017-02" db="UniProtKB">
        <authorList>
            <consortium name="WormBaseParasite"/>
        </authorList>
    </citation>
    <scope>IDENTIFICATION</scope>
</reference>
<evidence type="ECO:0000313" key="2">
    <source>
        <dbReference type="EMBL" id="VDD85719.1"/>
    </source>
</evidence>
<accession>A0A0N4UUS0</accession>
<organism evidence="4">
    <name type="scientific">Enterobius vermicularis</name>
    <name type="common">Human pinworm</name>
    <dbReference type="NCBI Taxonomy" id="51028"/>
    <lineage>
        <taxon>Eukaryota</taxon>
        <taxon>Metazoa</taxon>
        <taxon>Ecdysozoa</taxon>
        <taxon>Nematoda</taxon>
        <taxon>Chromadorea</taxon>
        <taxon>Rhabditida</taxon>
        <taxon>Spirurina</taxon>
        <taxon>Oxyuridomorpha</taxon>
        <taxon>Oxyuroidea</taxon>
        <taxon>Oxyuridae</taxon>
        <taxon>Enterobius</taxon>
    </lineage>
</organism>
<dbReference type="Proteomes" id="UP000274131">
    <property type="component" value="Unassembled WGS sequence"/>
</dbReference>
<dbReference type="OrthoDB" id="5851998at2759"/>
<evidence type="ECO:0000313" key="3">
    <source>
        <dbReference type="Proteomes" id="UP000274131"/>
    </source>
</evidence>
<dbReference type="AlphaFoldDB" id="A0A0N4UUS0"/>
<keyword evidence="1" id="KW-1133">Transmembrane helix</keyword>
<dbReference type="EMBL" id="UXUI01007143">
    <property type="protein sequence ID" value="VDD85719.1"/>
    <property type="molecule type" value="Genomic_DNA"/>
</dbReference>
<evidence type="ECO:0000313" key="4">
    <source>
        <dbReference type="WBParaSite" id="EVEC_0000115401-mRNA-1"/>
    </source>
</evidence>
<keyword evidence="1" id="KW-0472">Membrane</keyword>
<keyword evidence="3" id="KW-1185">Reference proteome</keyword>
<keyword evidence="1" id="KW-0812">Transmembrane</keyword>
<reference evidence="2 3" key="2">
    <citation type="submission" date="2018-10" db="EMBL/GenBank/DDBJ databases">
        <authorList>
            <consortium name="Pathogen Informatics"/>
        </authorList>
    </citation>
    <scope>NUCLEOTIDE SEQUENCE [LARGE SCALE GENOMIC DNA]</scope>
</reference>
<dbReference type="WBParaSite" id="EVEC_0000115401-mRNA-1">
    <property type="protein sequence ID" value="EVEC_0000115401-mRNA-1"/>
    <property type="gene ID" value="EVEC_0000115401"/>
</dbReference>
<evidence type="ECO:0000256" key="1">
    <source>
        <dbReference type="SAM" id="Phobius"/>
    </source>
</evidence>
<gene>
    <name evidence="2" type="ORF">EVEC_LOCUS862</name>
</gene>